<dbReference type="PIRSF" id="PIRSF006078">
    <property type="entry name" value="GlxK"/>
    <property type="match status" value="1"/>
</dbReference>
<comment type="caution">
    <text evidence="5">The sequence shown here is derived from an EMBL/GenBank/DDBJ whole genome shotgun (WGS) entry which is preliminary data.</text>
</comment>
<evidence type="ECO:0000256" key="4">
    <source>
        <dbReference type="PIRNR" id="PIRNR006078"/>
    </source>
</evidence>
<dbReference type="Proteomes" id="UP001595969">
    <property type="component" value="Unassembled WGS sequence"/>
</dbReference>
<dbReference type="Gene3D" id="3.90.1510.10">
    <property type="entry name" value="Glycerate kinase, domain 2"/>
    <property type="match status" value="1"/>
</dbReference>
<dbReference type="Gene3D" id="3.40.50.10350">
    <property type="entry name" value="Glycerate kinase, domain 1"/>
    <property type="match status" value="1"/>
</dbReference>
<dbReference type="GO" id="GO:0008887">
    <property type="term" value="F:glycerate kinase activity"/>
    <property type="evidence" value="ECO:0007669"/>
    <property type="project" value="UniProtKB-EC"/>
</dbReference>
<organism evidence="5 6">
    <name type="scientific">Enterococcus lemanii</name>
    <dbReference type="NCBI Taxonomy" id="1159752"/>
    <lineage>
        <taxon>Bacteria</taxon>
        <taxon>Bacillati</taxon>
        <taxon>Bacillota</taxon>
        <taxon>Bacilli</taxon>
        <taxon>Lactobacillales</taxon>
        <taxon>Enterococcaceae</taxon>
        <taxon>Enterococcus</taxon>
    </lineage>
</organism>
<evidence type="ECO:0000256" key="1">
    <source>
        <dbReference type="ARBA" id="ARBA00006284"/>
    </source>
</evidence>
<dbReference type="EC" id="2.7.1.31" evidence="5"/>
<sequence>MKVVVVMDSFKGSVTSMEAGEAAKKGIEKAYEKSKAPSVKVLSIADGGEGTIEAIFYKTPEKIQKSQVHGPLFGEKVWAKYGQLDEKVVLEVAETSGILLVEKEQLNPWEATTYGLGEQIAQRIKAGARDFLIGLGGSATNDAGMGMLYALGVRFLDSNQQSLGYQLKDMASLAQIDVSQILPELASCKFKLASDVTNPLLGEQGATYIFGKQKGVKLSEMAEIDQLLQNFSKLTKEVTHTDYVNYPGAGAAGGIAFSFLSYLNAALVSGFDEVAGLIHLEEEIAKSDLVITGEGLLDAQSLMGKVPIAVAKMAQVYQKPVIALAGGTSKDAYKCNEMGIQAFFPTIRRIASETETLQTATTLAAIQEAAEQLFRFAQLF</sequence>
<evidence type="ECO:0000313" key="6">
    <source>
        <dbReference type="Proteomes" id="UP001595969"/>
    </source>
</evidence>
<dbReference type="InterPro" id="IPR018193">
    <property type="entry name" value="Glyc_kinase_flavodox-like_fold"/>
</dbReference>
<name>A0ABV9MU80_9ENTE</name>
<dbReference type="PANTHER" id="PTHR21599">
    <property type="entry name" value="GLYCERATE KINASE"/>
    <property type="match status" value="1"/>
</dbReference>
<dbReference type="RefSeq" id="WP_204654000.1">
    <property type="nucleotide sequence ID" value="NZ_JAFBFD010000017.1"/>
</dbReference>
<gene>
    <name evidence="5" type="ORF">ACFO5I_02910</name>
</gene>
<dbReference type="InterPro" id="IPR004381">
    <property type="entry name" value="Glycerate_kinase"/>
</dbReference>
<keyword evidence="6" id="KW-1185">Reference proteome</keyword>
<dbReference type="SUPFAM" id="SSF110738">
    <property type="entry name" value="Glycerate kinase I"/>
    <property type="match status" value="1"/>
</dbReference>
<keyword evidence="3 4" id="KW-0418">Kinase</keyword>
<protein>
    <submittedName>
        <fullName evidence="5">Glycerate kinase</fullName>
        <ecNumber evidence="5">2.7.1.31</ecNumber>
    </submittedName>
</protein>
<accession>A0ABV9MU80</accession>
<dbReference type="InterPro" id="IPR036129">
    <property type="entry name" value="Glycerate_kinase_sf"/>
</dbReference>
<evidence type="ECO:0000313" key="5">
    <source>
        <dbReference type="EMBL" id="MFC4718694.1"/>
    </source>
</evidence>
<comment type="similarity">
    <text evidence="1 4">Belongs to the glycerate kinase type-1 family.</text>
</comment>
<evidence type="ECO:0000256" key="3">
    <source>
        <dbReference type="ARBA" id="ARBA00022777"/>
    </source>
</evidence>
<evidence type="ECO:0000256" key="2">
    <source>
        <dbReference type="ARBA" id="ARBA00022679"/>
    </source>
</evidence>
<dbReference type="NCBIfam" id="TIGR00045">
    <property type="entry name" value="glycerate kinase"/>
    <property type="match status" value="1"/>
</dbReference>
<dbReference type="Pfam" id="PF02595">
    <property type="entry name" value="Gly_kinase"/>
    <property type="match status" value="1"/>
</dbReference>
<proteinExistence type="inferred from homology"/>
<dbReference type="EMBL" id="JBHSGS010000015">
    <property type="protein sequence ID" value="MFC4718694.1"/>
    <property type="molecule type" value="Genomic_DNA"/>
</dbReference>
<dbReference type="InterPro" id="IPR018197">
    <property type="entry name" value="Glycerate_kinase_RE-like"/>
</dbReference>
<reference evidence="6" key="1">
    <citation type="journal article" date="2019" name="Int. J. Syst. Evol. Microbiol.">
        <title>The Global Catalogue of Microorganisms (GCM) 10K type strain sequencing project: providing services to taxonomists for standard genome sequencing and annotation.</title>
        <authorList>
            <consortium name="The Broad Institute Genomics Platform"/>
            <consortium name="The Broad Institute Genome Sequencing Center for Infectious Disease"/>
            <person name="Wu L."/>
            <person name="Ma J."/>
        </authorList>
    </citation>
    <scope>NUCLEOTIDE SEQUENCE [LARGE SCALE GENOMIC DNA]</scope>
    <source>
        <strain evidence="6">CGMCC 1.19032</strain>
    </source>
</reference>
<dbReference type="PANTHER" id="PTHR21599:SF0">
    <property type="entry name" value="GLYCERATE KINASE"/>
    <property type="match status" value="1"/>
</dbReference>
<keyword evidence="2 4" id="KW-0808">Transferase</keyword>